<keyword evidence="6" id="KW-0732">Signal</keyword>
<dbReference type="PROSITE" id="PS51465">
    <property type="entry name" value="KAZAL_2"/>
    <property type="match status" value="1"/>
</dbReference>
<dbReference type="GO" id="GO:0005576">
    <property type="term" value="C:extracellular region"/>
    <property type="evidence" value="ECO:0007669"/>
    <property type="project" value="UniProtKB-SubCell"/>
</dbReference>
<evidence type="ECO:0000256" key="1">
    <source>
        <dbReference type="ARBA" id="ARBA00004613"/>
    </source>
</evidence>
<dbReference type="SMART" id="SM00280">
    <property type="entry name" value="KAZAL"/>
    <property type="match status" value="1"/>
</dbReference>
<evidence type="ECO:0000256" key="5">
    <source>
        <dbReference type="ARBA" id="ARBA00023157"/>
    </source>
</evidence>
<dbReference type="GO" id="GO:0004867">
    <property type="term" value="F:serine-type endopeptidase inhibitor activity"/>
    <property type="evidence" value="ECO:0007669"/>
    <property type="project" value="UniProtKB-KW"/>
</dbReference>
<dbReference type="KEGG" id="gsh:117351513"/>
<name>A0A6P8Q6D9_GEOSA</name>
<dbReference type="OrthoDB" id="126772at2759"/>
<dbReference type="Gene3D" id="3.30.60.30">
    <property type="match status" value="1"/>
</dbReference>
<evidence type="ECO:0000256" key="3">
    <source>
        <dbReference type="ARBA" id="ARBA00022690"/>
    </source>
</evidence>
<dbReference type="GeneID" id="117351513"/>
<dbReference type="PROSITE" id="PS00282">
    <property type="entry name" value="KAZAL_1"/>
    <property type="match status" value="1"/>
</dbReference>
<accession>A0A6P8Q6D9</accession>
<organism evidence="8 9">
    <name type="scientific">Geotrypetes seraphini</name>
    <name type="common">Gaboon caecilian</name>
    <name type="synonym">Caecilia seraphini</name>
    <dbReference type="NCBI Taxonomy" id="260995"/>
    <lineage>
        <taxon>Eukaryota</taxon>
        <taxon>Metazoa</taxon>
        <taxon>Chordata</taxon>
        <taxon>Craniata</taxon>
        <taxon>Vertebrata</taxon>
        <taxon>Euteleostomi</taxon>
        <taxon>Amphibia</taxon>
        <taxon>Gymnophiona</taxon>
        <taxon>Geotrypetes</taxon>
    </lineage>
</organism>
<dbReference type="CDD" id="cd01327">
    <property type="entry name" value="KAZAL_PSTI"/>
    <property type="match status" value="1"/>
</dbReference>
<comment type="subcellular location">
    <subcellularLocation>
        <location evidence="1">Secreted</location>
    </subcellularLocation>
</comment>
<evidence type="ECO:0000259" key="7">
    <source>
        <dbReference type="PROSITE" id="PS51465"/>
    </source>
</evidence>
<keyword evidence="3 9" id="KW-0646">Protease inhibitor</keyword>
<dbReference type="Proteomes" id="UP000515159">
    <property type="component" value="Chromosome 18"/>
</dbReference>
<dbReference type="FunCoup" id="A0A6P8Q6D9">
    <property type="interactions" value="36"/>
</dbReference>
<reference evidence="9" key="1">
    <citation type="submission" date="2025-08" db="UniProtKB">
        <authorList>
            <consortium name="RefSeq"/>
        </authorList>
    </citation>
    <scope>IDENTIFICATION</scope>
</reference>
<dbReference type="InterPro" id="IPR036058">
    <property type="entry name" value="Kazal_dom_sf"/>
</dbReference>
<dbReference type="PANTHER" id="PTHR21312">
    <property type="entry name" value="SERINE PROTEASE INHIBITOR"/>
    <property type="match status" value="1"/>
</dbReference>
<dbReference type="FunFam" id="3.30.60.30:FF:000031">
    <property type="entry name" value="Serine protease inhibitor Kazal-type 2"/>
    <property type="match status" value="1"/>
</dbReference>
<keyword evidence="4 9" id="KW-0722">Serine protease inhibitor</keyword>
<evidence type="ECO:0000313" key="8">
    <source>
        <dbReference type="Proteomes" id="UP000515159"/>
    </source>
</evidence>
<dbReference type="SUPFAM" id="SSF100895">
    <property type="entry name" value="Kazal-type serine protease inhibitors"/>
    <property type="match status" value="1"/>
</dbReference>
<feature type="signal peptide" evidence="6">
    <location>
        <begin position="1"/>
        <end position="23"/>
    </location>
</feature>
<dbReference type="PANTHER" id="PTHR21312:SF28">
    <property type="entry name" value="OVOINHIBITOR-RELATED"/>
    <property type="match status" value="1"/>
</dbReference>
<evidence type="ECO:0000256" key="2">
    <source>
        <dbReference type="ARBA" id="ARBA00022525"/>
    </source>
</evidence>
<feature type="domain" description="Kazal-like" evidence="7">
    <location>
        <begin position="25"/>
        <end position="79"/>
    </location>
</feature>
<keyword evidence="5" id="KW-1015">Disulfide bond</keyword>
<dbReference type="RefSeq" id="XP_033782753.1">
    <property type="nucleotide sequence ID" value="XM_033926862.1"/>
</dbReference>
<dbReference type="InterPro" id="IPR002350">
    <property type="entry name" value="Kazal_dom"/>
</dbReference>
<dbReference type="AlphaFoldDB" id="A0A6P8Q6D9"/>
<evidence type="ECO:0000256" key="4">
    <source>
        <dbReference type="ARBA" id="ARBA00022900"/>
    </source>
</evidence>
<keyword evidence="2" id="KW-0964">Secreted</keyword>
<dbReference type="Pfam" id="PF00050">
    <property type="entry name" value="Kazal_1"/>
    <property type="match status" value="1"/>
</dbReference>
<protein>
    <submittedName>
        <fullName evidence="9">Serine protease inhibitor Kazal-type 1-like</fullName>
    </submittedName>
</protein>
<evidence type="ECO:0000256" key="6">
    <source>
        <dbReference type="SAM" id="SignalP"/>
    </source>
</evidence>
<keyword evidence="8" id="KW-1185">Reference proteome</keyword>
<feature type="chain" id="PRO_5028319313" evidence="6">
    <location>
        <begin position="24"/>
        <end position="79"/>
    </location>
</feature>
<dbReference type="InParanoid" id="A0A6P8Q6D9"/>
<sequence length="79" mass="8907">MRALGSLLFLLICLFPGYFGADADEGREANCEKFPRVGCPKIYSPVCGTDGIVYDNECLICHKNREKNLHIRIRKEGKC</sequence>
<evidence type="ECO:0000313" key="9">
    <source>
        <dbReference type="RefSeq" id="XP_033782753.1"/>
    </source>
</evidence>
<gene>
    <name evidence="9" type="primary">LOC117351513</name>
</gene>
<proteinExistence type="predicted"/>